<evidence type="ECO:0000256" key="4">
    <source>
        <dbReference type="ARBA" id="ARBA00023163"/>
    </source>
</evidence>
<evidence type="ECO:0000313" key="9">
    <source>
        <dbReference type="Proteomes" id="UP000824469"/>
    </source>
</evidence>
<keyword evidence="4" id="KW-0804">Transcription</keyword>
<dbReference type="InterPro" id="IPR001471">
    <property type="entry name" value="AP2/ERF_dom"/>
</dbReference>
<evidence type="ECO:0000259" key="7">
    <source>
        <dbReference type="PROSITE" id="PS51032"/>
    </source>
</evidence>
<dbReference type="PROSITE" id="PS51032">
    <property type="entry name" value="AP2_ERF"/>
    <property type="match status" value="1"/>
</dbReference>
<name>A0AA38F8K6_TAXCH</name>
<dbReference type="Proteomes" id="UP000824469">
    <property type="component" value="Unassembled WGS sequence"/>
</dbReference>
<dbReference type="InterPro" id="IPR016177">
    <property type="entry name" value="DNA-bd_dom_sf"/>
</dbReference>
<dbReference type="GO" id="GO:0003700">
    <property type="term" value="F:DNA-binding transcription factor activity"/>
    <property type="evidence" value="ECO:0007669"/>
    <property type="project" value="InterPro"/>
</dbReference>
<organism evidence="8 9">
    <name type="scientific">Taxus chinensis</name>
    <name type="common">Chinese yew</name>
    <name type="synonym">Taxus wallichiana var. chinensis</name>
    <dbReference type="NCBI Taxonomy" id="29808"/>
    <lineage>
        <taxon>Eukaryota</taxon>
        <taxon>Viridiplantae</taxon>
        <taxon>Streptophyta</taxon>
        <taxon>Embryophyta</taxon>
        <taxon>Tracheophyta</taxon>
        <taxon>Spermatophyta</taxon>
        <taxon>Pinopsida</taxon>
        <taxon>Pinidae</taxon>
        <taxon>Conifers II</taxon>
        <taxon>Cupressales</taxon>
        <taxon>Taxaceae</taxon>
        <taxon>Taxus</taxon>
    </lineage>
</organism>
<dbReference type="Gene3D" id="3.30.730.10">
    <property type="entry name" value="AP2/ERF domain"/>
    <property type="match status" value="1"/>
</dbReference>
<protein>
    <recommendedName>
        <fullName evidence="7">AP2/ERF domain-containing protein</fullName>
    </recommendedName>
</protein>
<dbReference type="GO" id="GO:0005634">
    <property type="term" value="C:nucleus"/>
    <property type="evidence" value="ECO:0007669"/>
    <property type="project" value="UniProtKB-SubCell"/>
</dbReference>
<reference evidence="8 9" key="1">
    <citation type="journal article" date="2021" name="Nat. Plants">
        <title>The Taxus genome provides insights into paclitaxel biosynthesis.</title>
        <authorList>
            <person name="Xiong X."/>
            <person name="Gou J."/>
            <person name="Liao Q."/>
            <person name="Li Y."/>
            <person name="Zhou Q."/>
            <person name="Bi G."/>
            <person name="Li C."/>
            <person name="Du R."/>
            <person name="Wang X."/>
            <person name="Sun T."/>
            <person name="Guo L."/>
            <person name="Liang H."/>
            <person name="Lu P."/>
            <person name="Wu Y."/>
            <person name="Zhang Z."/>
            <person name="Ro D.K."/>
            <person name="Shang Y."/>
            <person name="Huang S."/>
            <person name="Yan J."/>
        </authorList>
    </citation>
    <scope>NUCLEOTIDE SEQUENCE [LARGE SCALE GENOMIC DNA]</scope>
    <source>
        <strain evidence="8">Ta-2019</strain>
    </source>
</reference>
<dbReference type="CDD" id="cd00018">
    <property type="entry name" value="AP2"/>
    <property type="match status" value="1"/>
</dbReference>
<evidence type="ECO:0000256" key="3">
    <source>
        <dbReference type="ARBA" id="ARBA00023125"/>
    </source>
</evidence>
<gene>
    <name evidence="8" type="ORF">KI387_041444</name>
</gene>
<dbReference type="OMA" id="SNDEECT"/>
<dbReference type="SUPFAM" id="SSF54171">
    <property type="entry name" value="DNA-binding domain"/>
    <property type="match status" value="1"/>
</dbReference>
<feature type="region of interest" description="Disordered" evidence="6">
    <location>
        <begin position="112"/>
        <end position="131"/>
    </location>
</feature>
<keyword evidence="5" id="KW-0539">Nucleus</keyword>
<evidence type="ECO:0000256" key="2">
    <source>
        <dbReference type="ARBA" id="ARBA00023015"/>
    </source>
</evidence>
<keyword evidence="9" id="KW-1185">Reference proteome</keyword>
<feature type="domain" description="AP2/ERF" evidence="7">
    <location>
        <begin position="1"/>
        <end position="61"/>
    </location>
</feature>
<evidence type="ECO:0000256" key="1">
    <source>
        <dbReference type="ARBA" id="ARBA00004123"/>
    </source>
</evidence>
<dbReference type="EMBL" id="JAHRHJ020001233">
    <property type="protein sequence ID" value="KAH9293348.1"/>
    <property type="molecule type" value="Genomic_DNA"/>
</dbReference>
<keyword evidence="2" id="KW-0805">Transcription regulation</keyword>
<comment type="subcellular location">
    <subcellularLocation>
        <location evidence="1">Nucleus</location>
    </subcellularLocation>
</comment>
<dbReference type="PANTHER" id="PTHR32467:SF90">
    <property type="entry name" value="AP2-LIKE ETHYLENE-RESPONSIVE TRANSCRIPTION FACTOR AIL1"/>
    <property type="match status" value="1"/>
</dbReference>
<evidence type="ECO:0000313" key="8">
    <source>
        <dbReference type="EMBL" id="KAH9293348.1"/>
    </source>
</evidence>
<feature type="compositionally biased region" description="Basic and acidic residues" evidence="6">
    <location>
        <begin position="116"/>
        <end position="127"/>
    </location>
</feature>
<evidence type="ECO:0000256" key="5">
    <source>
        <dbReference type="ARBA" id="ARBA00023242"/>
    </source>
</evidence>
<dbReference type="GO" id="GO:0003677">
    <property type="term" value="F:DNA binding"/>
    <property type="evidence" value="ECO:0007669"/>
    <property type="project" value="UniProtKB-KW"/>
</dbReference>
<sequence>MVNSETYGRHHDKGKWQARIGRINGNKDVYLGSYSTQEEAAFTYDMATIKLRGPDAVINFEKRLYDVERIKNCSLPIGELIKYIKETGIVEADGNVGAARIEQNNIIVSQRSTASHRNDVSESKTANERPPLCFEHQSNPLVAAPKLHSGLWHNPPDDIQTLANVHFHLRQSIMTSSSNTVMQSMMGLGTTFINVANNTGSAAATHTNLSDILEANGMLLSDSSVSFANSSGRFQATPFNSNSNGLEANEDLLPAYIRVRNAAYPNLQRSTGSPTRVASENLAYNNWMAAPLQTLPPTPGLAPIFTPPLCNKWDFTLKE</sequence>
<proteinExistence type="predicted"/>
<keyword evidence="3" id="KW-0238">DNA-binding</keyword>
<dbReference type="PANTHER" id="PTHR32467">
    <property type="entry name" value="AP2-LIKE ETHYLENE-RESPONSIVE TRANSCRIPTION FACTOR"/>
    <property type="match status" value="1"/>
</dbReference>
<evidence type="ECO:0000256" key="6">
    <source>
        <dbReference type="SAM" id="MobiDB-lite"/>
    </source>
</evidence>
<dbReference type="InterPro" id="IPR036955">
    <property type="entry name" value="AP2/ERF_dom_sf"/>
</dbReference>
<dbReference type="SMART" id="SM00380">
    <property type="entry name" value="AP2"/>
    <property type="match status" value="1"/>
</dbReference>
<accession>A0AA38F8K6</accession>
<dbReference type="AlphaFoldDB" id="A0AA38F8K6"/>
<comment type="caution">
    <text evidence="8">The sequence shown here is derived from an EMBL/GenBank/DDBJ whole genome shotgun (WGS) entry which is preliminary data.</text>
</comment>